<evidence type="ECO:0000313" key="1">
    <source>
        <dbReference type="EMBL" id="KAA1176062.1"/>
    </source>
</evidence>
<protein>
    <submittedName>
        <fullName evidence="1">Uncharacterized protein</fullName>
    </submittedName>
</protein>
<name>A0A5B0VMZ9_9GAMM</name>
<dbReference type="RefSeq" id="WP_149598688.1">
    <property type="nucleotide sequence ID" value="NZ_VTUU01000001.1"/>
</dbReference>
<sequence length="272" mass="31260">MSNILEVDLDKKMEITIKNELPVSLKDLSLSLLSFNHQFHKFVESETDRETDIGSELLIKEVRKGSIVIELVSQAAPIVPLLWNGGTLSQWSGVVQGICHWLLGKIASPPKEMTKQDLQEWNKFVEPVAKDHGSQMNINVSDGGTVINNFTINSTEANAIQNEISRKIEQLDEPQDHIHRRKVMYWYQAKFDPDSETGNRAIIDDLSKKSMKVIFENNAVKDAMLHPSEEFKKQWHELAYVVDVEVETVRGVPKMYKVLRYYPEYTFDPEEE</sequence>
<evidence type="ECO:0000313" key="2">
    <source>
        <dbReference type="Proteomes" id="UP000323161"/>
    </source>
</evidence>
<reference evidence="1 2" key="1">
    <citation type="submission" date="2019-08" db="EMBL/GenBank/DDBJ databases">
        <title>Marinobacter ZYF650 sp. nov., a marine bacterium isolated from seawater of the Mariana trench.</title>
        <authorList>
            <person name="Ahmad W."/>
        </authorList>
    </citation>
    <scope>NUCLEOTIDE SEQUENCE [LARGE SCALE GENOMIC DNA]</scope>
    <source>
        <strain evidence="1 2">ZYF650</strain>
    </source>
</reference>
<dbReference type="AlphaFoldDB" id="A0A5B0VMZ9"/>
<organism evidence="1 2">
    <name type="scientific">Marinobacter salinexigens</name>
    <dbReference type="NCBI Taxonomy" id="2919747"/>
    <lineage>
        <taxon>Bacteria</taxon>
        <taxon>Pseudomonadati</taxon>
        <taxon>Pseudomonadota</taxon>
        <taxon>Gammaproteobacteria</taxon>
        <taxon>Pseudomonadales</taxon>
        <taxon>Marinobacteraceae</taxon>
        <taxon>Marinobacter</taxon>
    </lineage>
</organism>
<dbReference type="Proteomes" id="UP000323161">
    <property type="component" value="Unassembled WGS sequence"/>
</dbReference>
<gene>
    <name evidence="1" type="ORF">FWJ25_02715</name>
</gene>
<proteinExistence type="predicted"/>
<keyword evidence="2" id="KW-1185">Reference proteome</keyword>
<accession>A0A5B0VMZ9</accession>
<comment type="caution">
    <text evidence="1">The sequence shown here is derived from an EMBL/GenBank/DDBJ whole genome shotgun (WGS) entry which is preliminary data.</text>
</comment>
<dbReference type="EMBL" id="VTUU01000001">
    <property type="protein sequence ID" value="KAA1176062.1"/>
    <property type="molecule type" value="Genomic_DNA"/>
</dbReference>